<feature type="compositionally biased region" description="Basic and acidic residues" evidence="1">
    <location>
        <begin position="44"/>
        <end position="53"/>
    </location>
</feature>
<dbReference type="AlphaFoldDB" id="A0A7S3F9C1"/>
<dbReference type="EMBL" id="HBHX01051535">
    <property type="protein sequence ID" value="CAE0130999.1"/>
    <property type="molecule type" value="Transcribed_RNA"/>
</dbReference>
<reference evidence="3" key="1">
    <citation type="submission" date="2021-01" db="EMBL/GenBank/DDBJ databases">
        <authorList>
            <person name="Corre E."/>
            <person name="Pelletier E."/>
            <person name="Niang G."/>
            <person name="Scheremetjew M."/>
            <person name="Finn R."/>
            <person name="Kale V."/>
            <person name="Holt S."/>
            <person name="Cochrane G."/>
            <person name="Meng A."/>
            <person name="Brown T."/>
            <person name="Cohen L."/>
        </authorList>
    </citation>
    <scope>NUCLEOTIDE SEQUENCE</scope>
    <source>
        <strain evidence="3">CCMP281</strain>
    </source>
</reference>
<evidence type="ECO:0000256" key="1">
    <source>
        <dbReference type="SAM" id="MobiDB-lite"/>
    </source>
</evidence>
<sequence>MTALLCVGYALVGLIADGRAVGARLAPKHAHSVSSLVMQQPEEVPQKGEDLKSPPKLPTDLLSESQKRRLKPVHDLSRKTSYERPDPEEERGWGDRKPSAKE</sequence>
<accession>A0A7S3F9C1</accession>
<name>A0A7S3F9C1_9EUKA</name>
<keyword evidence="2" id="KW-0732">Signal</keyword>
<protein>
    <submittedName>
        <fullName evidence="3">Uncharacterized protein</fullName>
    </submittedName>
</protein>
<feature type="signal peptide" evidence="2">
    <location>
        <begin position="1"/>
        <end position="20"/>
    </location>
</feature>
<feature type="compositionally biased region" description="Basic and acidic residues" evidence="1">
    <location>
        <begin position="72"/>
        <end position="102"/>
    </location>
</feature>
<feature type="chain" id="PRO_5030717321" evidence="2">
    <location>
        <begin position="21"/>
        <end position="102"/>
    </location>
</feature>
<evidence type="ECO:0000313" key="3">
    <source>
        <dbReference type="EMBL" id="CAE0130999.1"/>
    </source>
</evidence>
<gene>
    <name evidence="3" type="ORF">HERI1096_LOCUS28445</name>
</gene>
<organism evidence="3">
    <name type="scientific">Haptolina ericina</name>
    <dbReference type="NCBI Taxonomy" id="156174"/>
    <lineage>
        <taxon>Eukaryota</taxon>
        <taxon>Haptista</taxon>
        <taxon>Haptophyta</taxon>
        <taxon>Prymnesiophyceae</taxon>
        <taxon>Prymnesiales</taxon>
        <taxon>Prymnesiaceae</taxon>
        <taxon>Haptolina</taxon>
    </lineage>
</organism>
<feature type="region of interest" description="Disordered" evidence="1">
    <location>
        <begin position="28"/>
        <end position="102"/>
    </location>
</feature>
<evidence type="ECO:0000256" key="2">
    <source>
        <dbReference type="SAM" id="SignalP"/>
    </source>
</evidence>
<proteinExistence type="predicted"/>